<gene>
    <name evidence="5" type="ORF">SAMN05421788_107270</name>
</gene>
<dbReference type="InterPro" id="IPR043425">
    <property type="entry name" value="NusG-like"/>
</dbReference>
<feature type="domain" description="NusG-like N-terminal" evidence="4">
    <location>
        <begin position="8"/>
        <end position="99"/>
    </location>
</feature>
<dbReference type="AlphaFoldDB" id="A0A173MGJ0"/>
<dbReference type="STRING" id="477680.SAMN05421788_107270"/>
<evidence type="ECO:0000313" key="5">
    <source>
        <dbReference type="EMBL" id="SIT27570.1"/>
    </source>
</evidence>
<dbReference type="Proteomes" id="UP000186917">
    <property type="component" value="Unassembled WGS sequence"/>
</dbReference>
<dbReference type="RefSeq" id="WP_076380886.1">
    <property type="nucleotide sequence ID" value="NZ_AP017422.1"/>
</dbReference>
<keyword evidence="3" id="KW-0804">Transcription</keyword>
<evidence type="ECO:0000256" key="1">
    <source>
        <dbReference type="ARBA" id="ARBA00022814"/>
    </source>
</evidence>
<dbReference type="GO" id="GO:0006354">
    <property type="term" value="P:DNA-templated transcription elongation"/>
    <property type="evidence" value="ECO:0007669"/>
    <property type="project" value="InterPro"/>
</dbReference>
<protein>
    <submittedName>
        <fullName evidence="5">Transcription antitermination factor NusG</fullName>
    </submittedName>
</protein>
<evidence type="ECO:0000256" key="2">
    <source>
        <dbReference type="ARBA" id="ARBA00023015"/>
    </source>
</evidence>
<dbReference type="PANTHER" id="PTHR30265:SF4">
    <property type="entry name" value="KOW MOTIF FAMILY PROTEIN, EXPRESSED"/>
    <property type="match status" value="1"/>
</dbReference>
<evidence type="ECO:0000313" key="6">
    <source>
        <dbReference type="Proteomes" id="UP000186917"/>
    </source>
</evidence>
<sequence length="176" mass="20089">MDNFQQGWRVIYTKSRHEKKVATQLQDLSLDAYLPCVKKLHHWCDRKKIIDAPLFPSYVFVHLKHQQHYFKSLGVEGVLSYVKVGKEIAKVSDSVINSIQLVVGKGSDLEVCDDYLRPGKTLCIKDGPFTGFTCEVVEYKGKQKIVVRVALLQRSILLNLSSDILMEEQATLQMAY</sequence>
<dbReference type="Gene3D" id="3.30.70.940">
    <property type="entry name" value="NusG, N-terminal domain"/>
    <property type="match status" value="1"/>
</dbReference>
<dbReference type="Pfam" id="PF02357">
    <property type="entry name" value="NusG"/>
    <property type="match status" value="1"/>
</dbReference>
<dbReference type="KEGG" id="fln:FLA_2628"/>
<dbReference type="InterPro" id="IPR036735">
    <property type="entry name" value="NGN_dom_sf"/>
</dbReference>
<accession>A0A173MGJ0</accession>
<evidence type="ECO:0000256" key="3">
    <source>
        <dbReference type="ARBA" id="ARBA00023163"/>
    </source>
</evidence>
<dbReference type="InterPro" id="IPR006645">
    <property type="entry name" value="NGN-like_dom"/>
</dbReference>
<dbReference type="InterPro" id="IPR008991">
    <property type="entry name" value="Translation_prot_SH3-like_sf"/>
</dbReference>
<dbReference type="EMBL" id="FTOR01000007">
    <property type="protein sequence ID" value="SIT27570.1"/>
    <property type="molecule type" value="Genomic_DNA"/>
</dbReference>
<evidence type="ECO:0000259" key="4">
    <source>
        <dbReference type="Pfam" id="PF02357"/>
    </source>
</evidence>
<dbReference type="SUPFAM" id="SSF50104">
    <property type="entry name" value="Translation proteins SH3-like domain"/>
    <property type="match status" value="1"/>
</dbReference>
<dbReference type="SUPFAM" id="SSF82679">
    <property type="entry name" value="N-utilization substance G protein NusG, N-terminal domain"/>
    <property type="match status" value="1"/>
</dbReference>
<organism evidence="5 6">
    <name type="scientific">Filimonas lacunae</name>
    <dbReference type="NCBI Taxonomy" id="477680"/>
    <lineage>
        <taxon>Bacteria</taxon>
        <taxon>Pseudomonadati</taxon>
        <taxon>Bacteroidota</taxon>
        <taxon>Chitinophagia</taxon>
        <taxon>Chitinophagales</taxon>
        <taxon>Chitinophagaceae</taxon>
        <taxon>Filimonas</taxon>
    </lineage>
</organism>
<keyword evidence="6" id="KW-1185">Reference proteome</keyword>
<name>A0A173MGJ0_9BACT</name>
<dbReference type="NCBIfam" id="NF033644">
    <property type="entry name" value="antiterm_UpxY"/>
    <property type="match status" value="1"/>
</dbReference>
<proteinExistence type="predicted"/>
<dbReference type="PANTHER" id="PTHR30265">
    <property type="entry name" value="RHO-INTERACTING TRANSCRIPTION TERMINATION FACTOR NUSG"/>
    <property type="match status" value="1"/>
</dbReference>
<dbReference type="GO" id="GO:0031564">
    <property type="term" value="P:transcription antitermination"/>
    <property type="evidence" value="ECO:0007669"/>
    <property type="project" value="UniProtKB-KW"/>
</dbReference>
<keyword evidence="2" id="KW-0805">Transcription regulation</keyword>
<reference evidence="6" key="1">
    <citation type="submission" date="2017-01" db="EMBL/GenBank/DDBJ databases">
        <authorList>
            <person name="Varghese N."/>
            <person name="Submissions S."/>
        </authorList>
    </citation>
    <scope>NUCLEOTIDE SEQUENCE [LARGE SCALE GENOMIC DNA]</scope>
    <source>
        <strain evidence="6">DSM 21054</strain>
    </source>
</reference>
<keyword evidence="1" id="KW-0889">Transcription antitermination</keyword>